<evidence type="ECO:0000256" key="2">
    <source>
        <dbReference type="ARBA" id="ARBA00022801"/>
    </source>
</evidence>
<evidence type="ECO:0000313" key="11">
    <source>
        <dbReference type="EMBL" id="KAF7721631.1"/>
    </source>
</evidence>
<evidence type="ECO:0000259" key="9">
    <source>
        <dbReference type="PROSITE" id="PS51192"/>
    </source>
</evidence>
<dbReference type="AlphaFoldDB" id="A0A8H7BG69"/>
<reference evidence="11" key="1">
    <citation type="submission" date="2020-01" db="EMBL/GenBank/DDBJ databases">
        <title>Genome Sequencing of Three Apophysomyces-Like Fungal Strains Confirms a Novel Fungal Genus in the Mucoromycota with divergent Burkholderia-like Endosymbiotic Bacteria.</title>
        <authorList>
            <person name="Stajich J.E."/>
            <person name="Macias A.M."/>
            <person name="Carter-House D."/>
            <person name="Lovett B."/>
            <person name="Kasson L.R."/>
            <person name="Berry K."/>
            <person name="Grigoriev I."/>
            <person name="Chang Y."/>
            <person name="Spatafora J."/>
            <person name="Kasson M.T."/>
        </authorList>
    </citation>
    <scope>NUCLEOTIDE SEQUENCE</scope>
    <source>
        <strain evidence="11">NRRL A-21654</strain>
    </source>
</reference>
<evidence type="ECO:0000256" key="6">
    <source>
        <dbReference type="RuleBase" id="RU000492"/>
    </source>
</evidence>
<evidence type="ECO:0000256" key="4">
    <source>
        <dbReference type="ARBA" id="ARBA00022840"/>
    </source>
</evidence>
<dbReference type="CDD" id="cd18787">
    <property type="entry name" value="SF2_C_DEAD"/>
    <property type="match status" value="1"/>
</dbReference>
<gene>
    <name evidence="11" type="primary">DBP6</name>
    <name evidence="11" type="ORF">EC973_004352</name>
</gene>
<feature type="compositionally biased region" description="Basic residues" evidence="8">
    <location>
        <begin position="57"/>
        <end position="67"/>
    </location>
</feature>
<comment type="caution">
    <text evidence="11">The sequence shown here is derived from an EMBL/GenBank/DDBJ whole genome shotgun (WGS) entry which is preliminary data.</text>
</comment>
<keyword evidence="1 6" id="KW-0547">Nucleotide-binding</keyword>
<dbReference type="InterPro" id="IPR001650">
    <property type="entry name" value="Helicase_C-like"/>
</dbReference>
<dbReference type="CDD" id="cd17956">
    <property type="entry name" value="DEADc_DDX51"/>
    <property type="match status" value="1"/>
</dbReference>
<evidence type="ECO:0000259" key="10">
    <source>
        <dbReference type="PROSITE" id="PS51194"/>
    </source>
</evidence>
<feature type="domain" description="Helicase ATP-binding" evidence="9">
    <location>
        <begin position="199"/>
        <end position="427"/>
    </location>
</feature>
<feature type="compositionally biased region" description="Basic and acidic residues" evidence="8">
    <location>
        <begin position="32"/>
        <end position="45"/>
    </location>
</feature>
<dbReference type="Proteomes" id="UP000605846">
    <property type="component" value="Unassembled WGS sequence"/>
</dbReference>
<dbReference type="InterPro" id="IPR011545">
    <property type="entry name" value="DEAD/DEAH_box_helicase_dom"/>
</dbReference>
<keyword evidence="3 6" id="KW-0347">Helicase</keyword>
<dbReference type="GO" id="GO:0003724">
    <property type="term" value="F:RNA helicase activity"/>
    <property type="evidence" value="ECO:0007669"/>
    <property type="project" value="UniProtKB-EC"/>
</dbReference>
<comment type="similarity">
    <text evidence="6">Belongs to the DEAD box helicase family.</text>
</comment>
<dbReference type="InterPro" id="IPR014001">
    <property type="entry name" value="Helicase_ATP-bd"/>
</dbReference>
<dbReference type="GO" id="GO:0003723">
    <property type="term" value="F:RNA binding"/>
    <property type="evidence" value="ECO:0007669"/>
    <property type="project" value="UniProtKB-UniRule"/>
</dbReference>
<feature type="domain" description="Helicase C-terminal" evidence="10">
    <location>
        <begin position="465"/>
        <end position="615"/>
    </location>
</feature>
<evidence type="ECO:0000256" key="3">
    <source>
        <dbReference type="ARBA" id="ARBA00022806"/>
    </source>
</evidence>
<keyword evidence="12" id="KW-1185">Reference proteome</keyword>
<keyword evidence="2 6" id="KW-0378">Hydrolase</keyword>
<dbReference type="Gene3D" id="3.40.50.300">
    <property type="entry name" value="P-loop containing nucleotide triphosphate hydrolases"/>
    <property type="match status" value="2"/>
</dbReference>
<feature type="region of interest" description="Disordered" evidence="8">
    <location>
        <begin position="1"/>
        <end position="20"/>
    </location>
</feature>
<comment type="function">
    <text evidence="7">RNA helicase.</text>
</comment>
<keyword evidence="4 6" id="KW-0067">ATP-binding</keyword>
<feature type="region of interest" description="Disordered" evidence="8">
    <location>
        <begin position="32"/>
        <end position="92"/>
    </location>
</feature>
<evidence type="ECO:0000256" key="5">
    <source>
        <dbReference type="ARBA" id="ARBA00022884"/>
    </source>
</evidence>
<dbReference type="PANTHER" id="PTHR24031">
    <property type="entry name" value="RNA HELICASE"/>
    <property type="match status" value="1"/>
</dbReference>
<protein>
    <recommendedName>
        <fullName evidence="7">ATP-dependent RNA helicase</fullName>
        <ecNumber evidence="7">3.6.4.13</ecNumber>
    </recommendedName>
</protein>
<dbReference type="PROSITE" id="PS51194">
    <property type="entry name" value="HELICASE_CTER"/>
    <property type="match status" value="1"/>
</dbReference>
<dbReference type="InterPro" id="IPR027417">
    <property type="entry name" value="P-loop_NTPase"/>
</dbReference>
<dbReference type="SUPFAM" id="SSF52540">
    <property type="entry name" value="P-loop containing nucleoside triphosphate hydrolases"/>
    <property type="match status" value="1"/>
</dbReference>
<name>A0A8H7BG69_9FUNG</name>
<evidence type="ECO:0000256" key="8">
    <source>
        <dbReference type="SAM" id="MobiDB-lite"/>
    </source>
</evidence>
<dbReference type="OrthoDB" id="3370at2759"/>
<dbReference type="SMART" id="SM00487">
    <property type="entry name" value="DEXDc"/>
    <property type="match status" value="1"/>
</dbReference>
<dbReference type="GO" id="GO:0005524">
    <property type="term" value="F:ATP binding"/>
    <property type="evidence" value="ECO:0007669"/>
    <property type="project" value="UniProtKB-UniRule"/>
</dbReference>
<dbReference type="Pfam" id="PF00270">
    <property type="entry name" value="DEAD"/>
    <property type="match status" value="1"/>
</dbReference>
<dbReference type="GO" id="GO:0016787">
    <property type="term" value="F:hydrolase activity"/>
    <property type="evidence" value="ECO:0007669"/>
    <property type="project" value="UniProtKB-KW"/>
</dbReference>
<comment type="catalytic activity">
    <reaction evidence="7">
        <text>ATP + H2O = ADP + phosphate + H(+)</text>
        <dbReference type="Rhea" id="RHEA:13065"/>
        <dbReference type="ChEBI" id="CHEBI:15377"/>
        <dbReference type="ChEBI" id="CHEBI:15378"/>
        <dbReference type="ChEBI" id="CHEBI:30616"/>
        <dbReference type="ChEBI" id="CHEBI:43474"/>
        <dbReference type="ChEBI" id="CHEBI:456216"/>
        <dbReference type="EC" id="3.6.4.13"/>
    </reaction>
</comment>
<dbReference type="InterPro" id="IPR000629">
    <property type="entry name" value="RNA-helicase_DEAD-box_CS"/>
</dbReference>
<dbReference type="SMART" id="SM00490">
    <property type="entry name" value="HELICc"/>
    <property type="match status" value="1"/>
</dbReference>
<accession>A0A8H7BG69</accession>
<evidence type="ECO:0000256" key="7">
    <source>
        <dbReference type="RuleBase" id="RU365068"/>
    </source>
</evidence>
<organism evidence="11 12">
    <name type="scientific">Apophysomyces ossiformis</name>
    <dbReference type="NCBI Taxonomy" id="679940"/>
    <lineage>
        <taxon>Eukaryota</taxon>
        <taxon>Fungi</taxon>
        <taxon>Fungi incertae sedis</taxon>
        <taxon>Mucoromycota</taxon>
        <taxon>Mucoromycotina</taxon>
        <taxon>Mucoromycetes</taxon>
        <taxon>Mucorales</taxon>
        <taxon>Mucorineae</taxon>
        <taxon>Mucoraceae</taxon>
        <taxon>Apophysomyces</taxon>
    </lineage>
</organism>
<feature type="compositionally biased region" description="Low complexity" evidence="8">
    <location>
        <begin position="69"/>
        <end position="82"/>
    </location>
</feature>
<keyword evidence="5 7" id="KW-0694">RNA-binding</keyword>
<dbReference type="EMBL" id="JABAYA010000247">
    <property type="protein sequence ID" value="KAF7721631.1"/>
    <property type="molecule type" value="Genomic_DNA"/>
</dbReference>
<dbReference type="Pfam" id="PF00271">
    <property type="entry name" value="Helicase_C"/>
    <property type="match status" value="1"/>
</dbReference>
<evidence type="ECO:0000313" key="12">
    <source>
        <dbReference type="Proteomes" id="UP000605846"/>
    </source>
</evidence>
<sequence length="629" mass="70961">MFSIARYQGDAEQEDERTLEKKQERLGRLLEKVSHKRKIDDKEEASVSADDTIATEKKRKKSKKHVKPLNESNEVSLEENANQAKGSDLDEPIAESENEAITTLPNEDQEETGVALEAFPDMIGTKDNMSKEDMQLLRNMGVPEWLLQPTRVSPEQDCQLDQVGLSEELVQRCRDLGLSSFFAVQMAVIPVFLRRQALYDTRRAPGDLCISAPTGSGKTLAYVLPIVDILSKRIVTRLRALVILPTRDLVVQVKETFDAFVKGTNLTVATVVGQQSFSHEQQILVGKGTERYAGGKSRVDILIATPGRLMDHLKDTPNFTLQHLRFLVIDEADRLLNQSYHDWLNQILLATRPAERDTIPLKFKADKNNVTEADAVAPSFLRSCFDIQTTDLDLEKAPSIQKLLFSATLTKNPAKIAGLHLTNPEYISVQKEGKETDQSQYTTPAGLKEHMTICSTDKKPLVLIYLLHHLKVTSCLCFTKSVESTQRLKMLLEAYEARQEGPKTRVAEYSSELNASQRKAMLRRFKDGEIDLMICSDLIGRGIDLDCVQTVISYDVPIFMDKYIHRVGRTARAGREGEAYTLVEKQEARYFKEMLKNSGHLSQVKLLRIEKEKLGEFEDDYKQALASLA</sequence>
<dbReference type="PROSITE" id="PS00039">
    <property type="entry name" value="DEAD_ATP_HELICASE"/>
    <property type="match status" value="1"/>
</dbReference>
<comment type="domain">
    <text evidence="7">The Q motif is unique to and characteristic of the DEAD box family of RNA helicases and controls ATP binding and hydrolysis.</text>
</comment>
<proteinExistence type="inferred from homology"/>
<evidence type="ECO:0000256" key="1">
    <source>
        <dbReference type="ARBA" id="ARBA00022741"/>
    </source>
</evidence>
<dbReference type="EC" id="3.6.4.13" evidence="7"/>
<dbReference type="PROSITE" id="PS51192">
    <property type="entry name" value="HELICASE_ATP_BIND_1"/>
    <property type="match status" value="1"/>
</dbReference>